<accession>A0A2P2P0E4</accession>
<reference evidence="1" key="1">
    <citation type="submission" date="2018-02" db="EMBL/GenBank/DDBJ databases">
        <title>Rhizophora mucronata_Transcriptome.</title>
        <authorList>
            <person name="Meera S.P."/>
            <person name="Sreeshan A."/>
            <person name="Augustine A."/>
        </authorList>
    </citation>
    <scope>NUCLEOTIDE SEQUENCE</scope>
    <source>
        <tissue evidence="1">Leaf</tissue>
    </source>
</reference>
<protein>
    <submittedName>
        <fullName evidence="1">Uncharacterized protein</fullName>
    </submittedName>
</protein>
<evidence type="ECO:0000313" key="1">
    <source>
        <dbReference type="EMBL" id="MBX48218.1"/>
    </source>
</evidence>
<dbReference type="EMBL" id="GGEC01067734">
    <property type="protein sequence ID" value="MBX48218.1"/>
    <property type="molecule type" value="Transcribed_RNA"/>
</dbReference>
<proteinExistence type="predicted"/>
<sequence>MFPMLPPATKTLLYLSSSETTASHRGKRAQFQKSLLSTVARSPGIIIPTRKPTNPI</sequence>
<organism evidence="1">
    <name type="scientific">Rhizophora mucronata</name>
    <name type="common">Asiatic mangrove</name>
    <dbReference type="NCBI Taxonomy" id="61149"/>
    <lineage>
        <taxon>Eukaryota</taxon>
        <taxon>Viridiplantae</taxon>
        <taxon>Streptophyta</taxon>
        <taxon>Embryophyta</taxon>
        <taxon>Tracheophyta</taxon>
        <taxon>Spermatophyta</taxon>
        <taxon>Magnoliopsida</taxon>
        <taxon>eudicotyledons</taxon>
        <taxon>Gunneridae</taxon>
        <taxon>Pentapetalae</taxon>
        <taxon>rosids</taxon>
        <taxon>fabids</taxon>
        <taxon>Malpighiales</taxon>
        <taxon>Rhizophoraceae</taxon>
        <taxon>Rhizophora</taxon>
    </lineage>
</organism>
<name>A0A2P2P0E4_RHIMU</name>
<dbReference type="AlphaFoldDB" id="A0A2P2P0E4"/>